<dbReference type="Gene3D" id="2.40.150.20">
    <property type="entry name" value="Ribosomal protein L14"/>
    <property type="match status" value="1"/>
</dbReference>
<dbReference type="GO" id="GO:0006412">
    <property type="term" value="P:translation"/>
    <property type="evidence" value="ECO:0007669"/>
    <property type="project" value="InterPro"/>
</dbReference>
<dbReference type="GO" id="GO:0003735">
    <property type="term" value="F:structural constituent of ribosome"/>
    <property type="evidence" value="ECO:0007669"/>
    <property type="project" value="InterPro"/>
</dbReference>
<dbReference type="Pfam" id="PF00238">
    <property type="entry name" value="Ribosomal_L14"/>
    <property type="match status" value="1"/>
</dbReference>
<keyword evidence="2 4" id="KW-0689">Ribosomal protein</keyword>
<organism evidence="5">
    <name type="scientific">Chattonella marina</name>
    <dbReference type="NCBI Taxonomy" id="90936"/>
    <lineage>
        <taxon>Eukaryota</taxon>
        <taxon>Sar</taxon>
        <taxon>Stramenopiles</taxon>
        <taxon>Ochrophyta</taxon>
        <taxon>Raphidophyceae</taxon>
        <taxon>Chattonellales</taxon>
        <taxon>Chattonellaceae</taxon>
        <taxon>Chattonella</taxon>
    </lineage>
</organism>
<dbReference type="GeneID" id="8774794"/>
<dbReference type="SUPFAM" id="SSF50193">
    <property type="entry name" value="Ribosomal protein L14"/>
    <property type="match status" value="1"/>
</dbReference>
<dbReference type="InterPro" id="IPR000218">
    <property type="entry name" value="Ribosomal_uL14"/>
</dbReference>
<dbReference type="NCBIfam" id="TIGR01067">
    <property type="entry name" value="rplN_bact"/>
    <property type="match status" value="1"/>
</dbReference>
<evidence type="ECO:0000256" key="4">
    <source>
        <dbReference type="RuleBase" id="RU003949"/>
    </source>
</evidence>
<dbReference type="CDD" id="cd00337">
    <property type="entry name" value="Ribosomal_uL14"/>
    <property type="match status" value="1"/>
</dbReference>
<dbReference type="HAMAP" id="MF_01367">
    <property type="entry name" value="Ribosomal_uL14"/>
    <property type="match status" value="1"/>
</dbReference>
<dbReference type="SMART" id="SM01374">
    <property type="entry name" value="Ribosomal_L14"/>
    <property type="match status" value="1"/>
</dbReference>
<geneLocation type="mitochondrion" evidence="5"/>
<evidence type="ECO:0000256" key="2">
    <source>
        <dbReference type="ARBA" id="ARBA00022980"/>
    </source>
</evidence>
<reference evidence="5" key="1">
    <citation type="journal article" date="2010" name="Harmful Algae">
        <title>Mitochondrial genomes from two red tide forming raphidophycean algae Heterosigma akashiwo and Chattonella marina var. marina.</title>
        <authorList>
            <person name="Masuda I."/>
            <person name="Kamikawa R."/>
            <person name="Ueda M."/>
            <person name="Oyama K."/>
            <person name="Yoshimatsu S."/>
            <person name="Inagaki Y."/>
            <person name="Sako Y."/>
        </authorList>
    </citation>
    <scope>NUCLEOTIDE SEQUENCE</scope>
    <source>
        <strain evidence="5">KA11-m-1</strain>
    </source>
</reference>
<accession>D2Z231</accession>
<evidence type="ECO:0000256" key="1">
    <source>
        <dbReference type="ARBA" id="ARBA00010745"/>
    </source>
</evidence>
<dbReference type="AlphaFoldDB" id="D2Z231"/>
<name>D2Z231_9STRA</name>
<comment type="similarity">
    <text evidence="1 4">Belongs to the universal ribosomal protein uL14 family.</text>
</comment>
<keyword evidence="5" id="KW-0496">Mitochondrion</keyword>
<dbReference type="PANTHER" id="PTHR11761:SF3">
    <property type="entry name" value="LARGE RIBOSOMAL SUBUNIT PROTEIN UL14M"/>
    <property type="match status" value="1"/>
</dbReference>
<dbReference type="InterPro" id="IPR005745">
    <property type="entry name" value="Ribosomal_uL14_bac-type"/>
</dbReference>
<dbReference type="EMBL" id="AB546636">
    <property type="protein sequence ID" value="BAI70595.1"/>
    <property type="molecule type" value="Genomic_DNA"/>
</dbReference>
<keyword evidence="3 4" id="KW-0687">Ribonucleoprotein</keyword>
<dbReference type="GO" id="GO:0022625">
    <property type="term" value="C:cytosolic large ribosomal subunit"/>
    <property type="evidence" value="ECO:0007669"/>
    <property type="project" value="TreeGrafter"/>
</dbReference>
<gene>
    <name evidence="5" type="primary">rpl14</name>
</gene>
<dbReference type="RefSeq" id="YP_003434248.1">
    <property type="nucleotide sequence ID" value="NC_013837.1"/>
</dbReference>
<dbReference type="GO" id="GO:0070180">
    <property type="term" value="F:large ribosomal subunit rRNA binding"/>
    <property type="evidence" value="ECO:0007669"/>
    <property type="project" value="TreeGrafter"/>
</dbReference>
<evidence type="ECO:0000256" key="3">
    <source>
        <dbReference type="ARBA" id="ARBA00023274"/>
    </source>
</evidence>
<evidence type="ECO:0000313" key="5">
    <source>
        <dbReference type="EMBL" id="BAI70595.1"/>
    </source>
</evidence>
<protein>
    <submittedName>
        <fullName evidence="5">Ribosomal protein L14</fullName>
    </submittedName>
</protein>
<dbReference type="InterPro" id="IPR036853">
    <property type="entry name" value="Ribosomal_uL14_sf"/>
</dbReference>
<dbReference type="PANTHER" id="PTHR11761">
    <property type="entry name" value="50S/60S RIBOSOMAL PROTEIN L14/L23"/>
    <property type="match status" value="1"/>
</dbReference>
<sequence length="126" mass="14376">MIQTQTLVNIVDNSGSNLGKCIKICQGYKKRWSSCNELILLSIQKLRKRRKVKPKVQKGEVIYGVILRTQSKYRRRNSTFINFKKNSVALVTNQLRPVGTRVFGPVTRELRTSKFMKVASLSGGFV</sequence>
<proteinExistence type="inferred from homology"/>